<protein>
    <submittedName>
        <fullName evidence="1">Uncharacterized protein</fullName>
    </submittedName>
</protein>
<reference evidence="1 2" key="1">
    <citation type="submission" date="2014-07" db="EMBL/GenBank/DDBJ databases">
        <title>Genome of Chryseobacterium luteum DSM 18605.</title>
        <authorList>
            <person name="Stropko S.J."/>
            <person name="Pipes S.E."/>
            <person name="Newman J.D."/>
        </authorList>
    </citation>
    <scope>NUCLEOTIDE SEQUENCE [LARGE SCALE GENOMIC DNA]</scope>
    <source>
        <strain evidence="1 2">DSM 18605</strain>
    </source>
</reference>
<evidence type="ECO:0000313" key="1">
    <source>
        <dbReference type="EMBL" id="KFF07881.1"/>
    </source>
</evidence>
<dbReference type="AlphaFoldDB" id="A0A085ZTW7"/>
<keyword evidence="2" id="KW-1185">Reference proteome</keyword>
<dbReference type="EMBL" id="JPRO01000005">
    <property type="protein sequence ID" value="KFF07881.1"/>
    <property type="molecule type" value="Genomic_DNA"/>
</dbReference>
<dbReference type="OrthoDB" id="1452870at2"/>
<organism evidence="1 2">
    <name type="scientific">Chryseobacterium luteum</name>
    <dbReference type="NCBI Taxonomy" id="421531"/>
    <lineage>
        <taxon>Bacteria</taxon>
        <taxon>Pseudomonadati</taxon>
        <taxon>Bacteroidota</taxon>
        <taxon>Flavobacteriia</taxon>
        <taxon>Flavobacteriales</taxon>
        <taxon>Weeksellaceae</taxon>
        <taxon>Chryseobacterium group</taxon>
        <taxon>Chryseobacterium</taxon>
    </lineage>
</organism>
<dbReference type="STRING" id="421531.IX38_09295"/>
<gene>
    <name evidence="1" type="ORF">IX38_09295</name>
</gene>
<dbReference type="Proteomes" id="UP000028703">
    <property type="component" value="Unassembled WGS sequence"/>
</dbReference>
<accession>A0A085ZTW7</accession>
<comment type="caution">
    <text evidence="1">The sequence shown here is derived from an EMBL/GenBank/DDBJ whole genome shotgun (WGS) entry which is preliminary data.</text>
</comment>
<proteinExistence type="predicted"/>
<sequence>MKTDYTEIPNNSYLKDVNNELEIFVGNYVADFQDKKITLFITKQNYQFFDRGKYKYYKDVLSVKFIIKNTSGITLQDTQSITFQPNQLKNTIYSRWVESGDNKLLLYYGGTNCGVGWGDIYLKKINSTQISWEYRPNDIILDDSKCPPGTDINIYLPETKDLIFTKQ</sequence>
<dbReference type="eggNOG" id="ENOG5033TYT">
    <property type="taxonomic scope" value="Bacteria"/>
</dbReference>
<evidence type="ECO:0000313" key="2">
    <source>
        <dbReference type="Proteomes" id="UP000028703"/>
    </source>
</evidence>
<name>A0A085ZTW7_9FLAO</name>